<keyword evidence="3" id="KW-1185">Reference proteome</keyword>
<protein>
    <submittedName>
        <fullName evidence="2">Os06g0127250 protein</fullName>
    </submittedName>
</protein>
<reference evidence="3" key="1">
    <citation type="journal article" date="2005" name="Nature">
        <title>The map-based sequence of the rice genome.</title>
        <authorList>
            <consortium name="International rice genome sequencing project (IRGSP)"/>
            <person name="Matsumoto T."/>
            <person name="Wu J."/>
            <person name="Kanamori H."/>
            <person name="Katayose Y."/>
            <person name="Fujisawa M."/>
            <person name="Namiki N."/>
            <person name="Mizuno H."/>
            <person name="Yamamoto K."/>
            <person name="Antonio B.A."/>
            <person name="Baba T."/>
            <person name="Sakata K."/>
            <person name="Nagamura Y."/>
            <person name="Aoki H."/>
            <person name="Arikawa K."/>
            <person name="Arita K."/>
            <person name="Bito T."/>
            <person name="Chiden Y."/>
            <person name="Fujitsuka N."/>
            <person name="Fukunaka R."/>
            <person name="Hamada M."/>
            <person name="Harada C."/>
            <person name="Hayashi A."/>
            <person name="Hijishita S."/>
            <person name="Honda M."/>
            <person name="Hosokawa S."/>
            <person name="Ichikawa Y."/>
            <person name="Idonuma A."/>
            <person name="Iijima M."/>
            <person name="Ikeda M."/>
            <person name="Ikeno M."/>
            <person name="Ito K."/>
            <person name="Ito S."/>
            <person name="Ito T."/>
            <person name="Ito Y."/>
            <person name="Ito Y."/>
            <person name="Iwabuchi A."/>
            <person name="Kamiya K."/>
            <person name="Karasawa W."/>
            <person name="Kurita K."/>
            <person name="Katagiri S."/>
            <person name="Kikuta A."/>
            <person name="Kobayashi H."/>
            <person name="Kobayashi N."/>
            <person name="Machita K."/>
            <person name="Maehara T."/>
            <person name="Masukawa M."/>
            <person name="Mizubayashi T."/>
            <person name="Mukai Y."/>
            <person name="Nagasaki H."/>
            <person name="Nagata Y."/>
            <person name="Naito S."/>
            <person name="Nakashima M."/>
            <person name="Nakama Y."/>
            <person name="Nakamichi Y."/>
            <person name="Nakamura M."/>
            <person name="Meguro A."/>
            <person name="Negishi M."/>
            <person name="Ohta I."/>
            <person name="Ohta T."/>
            <person name="Okamoto M."/>
            <person name="Ono N."/>
            <person name="Saji S."/>
            <person name="Sakaguchi M."/>
            <person name="Sakai K."/>
            <person name="Shibata M."/>
            <person name="Shimokawa T."/>
            <person name="Song J."/>
            <person name="Takazaki Y."/>
            <person name="Terasawa K."/>
            <person name="Tsugane M."/>
            <person name="Tsuji K."/>
            <person name="Ueda S."/>
            <person name="Waki K."/>
            <person name="Yamagata H."/>
            <person name="Yamamoto M."/>
            <person name="Yamamoto S."/>
            <person name="Yamane H."/>
            <person name="Yoshiki S."/>
            <person name="Yoshihara R."/>
            <person name="Yukawa K."/>
            <person name="Zhong H."/>
            <person name="Yano M."/>
            <person name="Yuan Q."/>
            <person name="Ouyang S."/>
            <person name="Liu J."/>
            <person name="Jones K.M."/>
            <person name="Gansberger K."/>
            <person name="Moffat K."/>
            <person name="Hill J."/>
            <person name="Bera J."/>
            <person name="Fadrosh D."/>
            <person name="Jin S."/>
            <person name="Johri S."/>
            <person name="Kim M."/>
            <person name="Overton L."/>
            <person name="Reardon M."/>
            <person name="Tsitrin T."/>
            <person name="Vuong H."/>
            <person name="Weaver B."/>
            <person name="Ciecko A."/>
            <person name="Tallon L."/>
            <person name="Jackson J."/>
            <person name="Pai G."/>
            <person name="Aken S.V."/>
            <person name="Utterback T."/>
            <person name="Reidmuller S."/>
            <person name="Feldblyum T."/>
            <person name="Hsiao J."/>
            <person name="Zismann V."/>
            <person name="Iobst S."/>
            <person name="de Vazeille A.R."/>
            <person name="Buell C.R."/>
            <person name="Ying K."/>
            <person name="Li Y."/>
            <person name="Lu T."/>
            <person name="Huang Y."/>
            <person name="Zhao Q."/>
            <person name="Feng Q."/>
            <person name="Zhang L."/>
            <person name="Zhu J."/>
            <person name="Weng Q."/>
            <person name="Mu J."/>
            <person name="Lu Y."/>
            <person name="Fan D."/>
            <person name="Liu Y."/>
            <person name="Guan J."/>
            <person name="Zhang Y."/>
            <person name="Yu S."/>
            <person name="Liu X."/>
            <person name="Zhang Y."/>
            <person name="Hong G."/>
            <person name="Han B."/>
            <person name="Choisne N."/>
            <person name="Demange N."/>
            <person name="Orjeda G."/>
            <person name="Samain S."/>
            <person name="Cattolico L."/>
            <person name="Pelletier E."/>
            <person name="Couloux A."/>
            <person name="Segurens B."/>
            <person name="Wincker P."/>
            <person name="D'Hont A."/>
            <person name="Scarpelli C."/>
            <person name="Weissenbach J."/>
            <person name="Salanoubat M."/>
            <person name="Quetier F."/>
            <person name="Yu Y."/>
            <person name="Kim H.R."/>
            <person name="Rambo T."/>
            <person name="Currie J."/>
            <person name="Collura K."/>
            <person name="Luo M."/>
            <person name="Yang T."/>
            <person name="Ammiraju J.S.S."/>
            <person name="Engler F."/>
            <person name="Soderlund C."/>
            <person name="Wing R.A."/>
            <person name="Palmer L.E."/>
            <person name="de la Bastide M."/>
            <person name="Spiegel L."/>
            <person name="Nascimento L."/>
            <person name="Zutavern T."/>
            <person name="O'Shaughnessy A."/>
            <person name="Dike S."/>
            <person name="Dedhia N."/>
            <person name="Preston R."/>
            <person name="Balija V."/>
            <person name="McCombie W.R."/>
            <person name="Chow T."/>
            <person name="Chen H."/>
            <person name="Chung M."/>
            <person name="Chen C."/>
            <person name="Shaw J."/>
            <person name="Wu H."/>
            <person name="Hsiao K."/>
            <person name="Chao Y."/>
            <person name="Chu M."/>
            <person name="Cheng C."/>
            <person name="Hour A."/>
            <person name="Lee P."/>
            <person name="Lin S."/>
            <person name="Lin Y."/>
            <person name="Liou J."/>
            <person name="Liu S."/>
            <person name="Hsing Y."/>
            <person name="Raghuvanshi S."/>
            <person name="Mohanty A."/>
            <person name="Bharti A.K."/>
            <person name="Gaur A."/>
            <person name="Gupta V."/>
            <person name="Kumar D."/>
            <person name="Ravi V."/>
            <person name="Vij S."/>
            <person name="Kapur A."/>
            <person name="Khurana P."/>
            <person name="Khurana P."/>
            <person name="Khurana J.P."/>
            <person name="Tyagi A.K."/>
            <person name="Gaikwad K."/>
            <person name="Singh A."/>
            <person name="Dalal V."/>
            <person name="Srivastava S."/>
            <person name="Dixit A."/>
            <person name="Pal A.K."/>
            <person name="Ghazi I.A."/>
            <person name="Yadav M."/>
            <person name="Pandit A."/>
            <person name="Bhargava A."/>
            <person name="Sureshbabu K."/>
            <person name="Batra K."/>
            <person name="Sharma T.R."/>
            <person name="Mohapatra T."/>
            <person name="Singh N.K."/>
            <person name="Messing J."/>
            <person name="Nelson A.B."/>
            <person name="Fuks G."/>
            <person name="Kavchok S."/>
            <person name="Keizer G."/>
            <person name="Linton E."/>
            <person name="Llaca V."/>
            <person name="Song R."/>
            <person name="Tanyolac B."/>
            <person name="Young S."/>
            <person name="Ho-Il K."/>
            <person name="Hahn J.H."/>
            <person name="Sangsakoo G."/>
            <person name="Vanavichit A."/>
            <person name="de Mattos Luiz.A.T."/>
            <person name="Zimmer P.D."/>
            <person name="Malone G."/>
            <person name="Dellagostin O."/>
            <person name="de Oliveira A.C."/>
            <person name="Bevan M."/>
            <person name="Bancroft I."/>
            <person name="Minx P."/>
            <person name="Cordum H."/>
            <person name="Wilson R."/>
            <person name="Cheng Z."/>
            <person name="Jin W."/>
            <person name="Jiang J."/>
            <person name="Leong S.A."/>
            <person name="Iwama H."/>
            <person name="Gojobori T."/>
            <person name="Itoh T."/>
            <person name="Niimura Y."/>
            <person name="Fujii Y."/>
            <person name="Habara T."/>
            <person name="Sakai H."/>
            <person name="Sato Y."/>
            <person name="Wilson G."/>
            <person name="Kumar K."/>
            <person name="McCouch S."/>
            <person name="Juretic N."/>
            <person name="Hoen D."/>
            <person name="Wright S."/>
            <person name="Bruskiewich R."/>
            <person name="Bureau T."/>
            <person name="Miyao A."/>
            <person name="Hirochika H."/>
            <person name="Nishikawa T."/>
            <person name="Kadowaki K."/>
            <person name="Sugiura M."/>
            <person name="Burr B."/>
            <person name="Sasaki T."/>
        </authorList>
    </citation>
    <scope>NUCLEOTIDE SEQUENCE [LARGE SCALE GENOMIC DNA]</scope>
    <source>
        <strain evidence="3">cv. Nipponbare</strain>
    </source>
</reference>
<feature type="compositionally biased region" description="Basic residues" evidence="1">
    <location>
        <begin position="36"/>
        <end position="45"/>
    </location>
</feature>
<dbReference type="PaxDb" id="39947-A0A0P0WRP3"/>
<feature type="compositionally biased region" description="Basic residues" evidence="1">
    <location>
        <begin position="127"/>
        <end position="141"/>
    </location>
</feature>
<name>A0A0P0WRP3_ORYSJ</name>
<feature type="compositionally biased region" description="Basic residues" evidence="1">
    <location>
        <begin position="108"/>
        <end position="118"/>
    </location>
</feature>
<dbReference type="Proteomes" id="UP000059680">
    <property type="component" value="Chromosome 6"/>
</dbReference>
<evidence type="ECO:0000313" key="3">
    <source>
        <dbReference type="Proteomes" id="UP000059680"/>
    </source>
</evidence>
<feature type="compositionally biased region" description="Low complexity" evidence="1">
    <location>
        <begin position="61"/>
        <end position="77"/>
    </location>
</feature>
<dbReference type="AlphaFoldDB" id="A0A0P0WRP3"/>
<dbReference type="Gramene" id="Os06t0127250-00">
    <property type="protein sequence ID" value="Os06t0127250-00"/>
    <property type="gene ID" value="Os06g0127250"/>
</dbReference>
<feature type="region of interest" description="Disordered" evidence="1">
    <location>
        <begin position="1"/>
        <end position="45"/>
    </location>
</feature>
<evidence type="ECO:0000256" key="1">
    <source>
        <dbReference type="SAM" id="MobiDB-lite"/>
    </source>
</evidence>
<dbReference type="InParanoid" id="A0A0P0WRP3"/>
<evidence type="ECO:0000313" key="2">
    <source>
        <dbReference type="EMBL" id="BAS95933.1"/>
    </source>
</evidence>
<accession>A0A0P0WRP3</accession>
<dbReference type="EMBL" id="AP014962">
    <property type="protein sequence ID" value="BAS95933.1"/>
    <property type="molecule type" value="Genomic_DNA"/>
</dbReference>
<feature type="compositionally biased region" description="Polar residues" evidence="1">
    <location>
        <begin position="1"/>
        <end position="12"/>
    </location>
</feature>
<sequence length="179" mass="20704">MVNCTDKQNASTPAKPGASASSTGWCRTPTVSPTRRPPHPGARARRRRWCGSSCCSCRWRATGSPLRRPSGPPLSSEPRTRRGPPPSRRSELSRPRRHHQATTQARRVLGRRRRRSSAWKRPGTGTRRCRVRRRHRRRTPRARTTEHSQRQMQRTMICRRMWGSTLLQTCFGRRPGHRC</sequence>
<proteinExistence type="predicted"/>
<feature type="region of interest" description="Disordered" evidence="1">
    <location>
        <begin position="61"/>
        <end position="151"/>
    </location>
</feature>
<organism evidence="2 3">
    <name type="scientific">Oryza sativa subsp. japonica</name>
    <name type="common">Rice</name>
    <dbReference type="NCBI Taxonomy" id="39947"/>
    <lineage>
        <taxon>Eukaryota</taxon>
        <taxon>Viridiplantae</taxon>
        <taxon>Streptophyta</taxon>
        <taxon>Embryophyta</taxon>
        <taxon>Tracheophyta</taxon>
        <taxon>Spermatophyta</taxon>
        <taxon>Magnoliopsida</taxon>
        <taxon>Liliopsida</taxon>
        <taxon>Poales</taxon>
        <taxon>Poaceae</taxon>
        <taxon>BOP clade</taxon>
        <taxon>Oryzoideae</taxon>
        <taxon>Oryzeae</taxon>
        <taxon>Oryzinae</taxon>
        <taxon>Oryza</taxon>
        <taxon>Oryza sativa</taxon>
    </lineage>
</organism>
<reference evidence="2 3" key="2">
    <citation type="journal article" date="2013" name="Plant Cell Physiol.">
        <title>Rice Annotation Project Database (RAP-DB): an integrative and interactive database for rice genomics.</title>
        <authorList>
            <person name="Sakai H."/>
            <person name="Lee S.S."/>
            <person name="Tanaka T."/>
            <person name="Numa H."/>
            <person name="Kim J."/>
            <person name="Kawahara Y."/>
            <person name="Wakimoto H."/>
            <person name="Yang C.C."/>
            <person name="Iwamoto M."/>
            <person name="Abe T."/>
            <person name="Yamada Y."/>
            <person name="Muto A."/>
            <person name="Inokuchi H."/>
            <person name="Ikemura T."/>
            <person name="Matsumoto T."/>
            <person name="Sasaki T."/>
            <person name="Itoh T."/>
        </authorList>
    </citation>
    <scope>NUCLEOTIDE SEQUENCE [LARGE SCALE GENOMIC DNA]</scope>
    <source>
        <strain evidence="3">cv. Nipponbare</strain>
    </source>
</reference>
<reference evidence="2 3" key="3">
    <citation type="journal article" date="2013" name="Rice">
        <title>Improvement of the Oryza sativa Nipponbare reference genome using next generation sequence and optical map data.</title>
        <authorList>
            <person name="Kawahara Y."/>
            <person name="de la Bastide M."/>
            <person name="Hamilton J.P."/>
            <person name="Kanamori H."/>
            <person name="McCombie W.R."/>
            <person name="Ouyang S."/>
            <person name="Schwartz D.C."/>
            <person name="Tanaka T."/>
            <person name="Wu J."/>
            <person name="Zhou S."/>
            <person name="Childs K.L."/>
            <person name="Davidson R.M."/>
            <person name="Lin H."/>
            <person name="Quesada-Ocampo L."/>
            <person name="Vaillancourt B."/>
            <person name="Sakai H."/>
            <person name="Lee S.S."/>
            <person name="Kim J."/>
            <person name="Numa H."/>
            <person name="Itoh T."/>
            <person name="Buell C.R."/>
            <person name="Matsumoto T."/>
        </authorList>
    </citation>
    <scope>NUCLEOTIDE SEQUENCE [LARGE SCALE GENOMIC DNA]</scope>
    <source>
        <strain evidence="3">cv. Nipponbare</strain>
    </source>
</reference>
<gene>
    <name evidence="2" type="ordered locus">Os06g0127250</name>
    <name evidence="2" type="ORF">OSNPB_060127250</name>
</gene>